<evidence type="ECO:0000313" key="4">
    <source>
        <dbReference type="Proteomes" id="UP000216063"/>
    </source>
</evidence>
<feature type="compositionally biased region" description="Basic residues" evidence="1">
    <location>
        <begin position="19"/>
        <end position="32"/>
    </location>
</feature>
<feature type="transmembrane region" description="Helical" evidence="2">
    <location>
        <begin position="31"/>
        <end position="51"/>
    </location>
</feature>
<keyword evidence="2" id="KW-0812">Transmembrane</keyword>
<feature type="region of interest" description="Disordered" evidence="1">
    <location>
        <begin position="1"/>
        <end position="32"/>
    </location>
</feature>
<comment type="caution">
    <text evidence="3">The sequence shown here is derived from an EMBL/GenBank/DDBJ whole genome shotgun (WGS) entry which is preliminary data.</text>
</comment>
<dbReference type="EMBL" id="NOZR01000005">
    <property type="protein sequence ID" value="OYN80656.1"/>
    <property type="molecule type" value="Genomic_DNA"/>
</dbReference>
<gene>
    <name evidence="3" type="ORF">CG716_07270</name>
</gene>
<organism evidence="3 4">
    <name type="scientific">Mycolicibacterium sphagni</name>
    <dbReference type="NCBI Taxonomy" id="1786"/>
    <lineage>
        <taxon>Bacteria</taxon>
        <taxon>Bacillati</taxon>
        <taxon>Actinomycetota</taxon>
        <taxon>Actinomycetes</taxon>
        <taxon>Mycobacteriales</taxon>
        <taxon>Mycobacteriaceae</taxon>
        <taxon>Mycolicibacterium</taxon>
    </lineage>
</organism>
<protein>
    <submittedName>
        <fullName evidence="3">Uncharacterized protein</fullName>
    </submittedName>
</protein>
<sequence length="95" mass="10581">MGELRPSGWYPDQDDRPLHARRAARRQSKKARPWGIAGLIVCAVIIAWVAWACASSYSPYQSECRSSLTFGTGKQGKDLDDLVKICVDLNERGTK</sequence>
<reference evidence="3 4" key="1">
    <citation type="submission" date="2017-07" db="EMBL/GenBank/DDBJ databases">
        <title>The new phylogeny of genus Mycobacterium.</title>
        <authorList>
            <person name="Tortoli E."/>
            <person name="Trovato A."/>
            <person name="Cirillo D.M."/>
        </authorList>
    </citation>
    <scope>NUCLEOTIDE SEQUENCE [LARGE SCALE GENOMIC DNA]</scope>
    <source>
        <strain evidence="3 4">ATCC 33027</strain>
    </source>
</reference>
<keyword evidence="2" id="KW-0472">Membrane</keyword>
<dbReference type="AlphaFoldDB" id="A0A255DMT2"/>
<keyword evidence="4" id="KW-1185">Reference proteome</keyword>
<dbReference type="Proteomes" id="UP000216063">
    <property type="component" value="Unassembled WGS sequence"/>
</dbReference>
<keyword evidence="2" id="KW-1133">Transmembrane helix</keyword>
<accession>A0A255DMT2</accession>
<dbReference type="RefSeq" id="WP_094477963.1">
    <property type="nucleotide sequence ID" value="NZ_JACKSC010000413.1"/>
</dbReference>
<evidence type="ECO:0000256" key="1">
    <source>
        <dbReference type="SAM" id="MobiDB-lite"/>
    </source>
</evidence>
<proteinExistence type="predicted"/>
<evidence type="ECO:0000313" key="3">
    <source>
        <dbReference type="EMBL" id="OYN80656.1"/>
    </source>
</evidence>
<evidence type="ECO:0000256" key="2">
    <source>
        <dbReference type="SAM" id="Phobius"/>
    </source>
</evidence>
<name>A0A255DMT2_9MYCO</name>